<evidence type="ECO:0000256" key="7">
    <source>
        <dbReference type="SAM" id="Phobius"/>
    </source>
</evidence>
<evidence type="ECO:0000259" key="8">
    <source>
        <dbReference type="PROSITE" id="PS50850"/>
    </source>
</evidence>
<feature type="transmembrane region" description="Helical" evidence="7">
    <location>
        <begin position="142"/>
        <end position="160"/>
    </location>
</feature>
<keyword evidence="5 7" id="KW-1133">Transmembrane helix</keyword>
<feature type="transmembrane region" description="Helical" evidence="7">
    <location>
        <begin position="317"/>
        <end position="339"/>
    </location>
</feature>
<feature type="transmembrane region" description="Helical" evidence="7">
    <location>
        <begin position="231"/>
        <end position="251"/>
    </location>
</feature>
<feature type="transmembrane region" description="Helical" evidence="7">
    <location>
        <begin position="110"/>
        <end position="130"/>
    </location>
</feature>
<dbReference type="Proteomes" id="UP000592820">
    <property type="component" value="Unassembled WGS sequence"/>
</dbReference>
<dbReference type="GO" id="GO:0005886">
    <property type="term" value="C:plasma membrane"/>
    <property type="evidence" value="ECO:0007669"/>
    <property type="project" value="UniProtKB-SubCell"/>
</dbReference>
<proteinExistence type="predicted"/>
<comment type="caution">
    <text evidence="9">The sequence shown here is derived from an EMBL/GenBank/DDBJ whole genome shotgun (WGS) entry which is preliminary data.</text>
</comment>
<dbReference type="PANTHER" id="PTHR23513">
    <property type="entry name" value="INTEGRAL MEMBRANE EFFLUX PROTEIN-RELATED"/>
    <property type="match status" value="1"/>
</dbReference>
<feature type="domain" description="Major facilitator superfamily (MFS) profile" evidence="8">
    <location>
        <begin position="17"/>
        <end position="404"/>
    </location>
</feature>
<evidence type="ECO:0000256" key="1">
    <source>
        <dbReference type="ARBA" id="ARBA00004651"/>
    </source>
</evidence>
<dbReference type="PROSITE" id="PS50850">
    <property type="entry name" value="MFS"/>
    <property type="match status" value="1"/>
</dbReference>
<feature type="transmembrane region" description="Helical" evidence="7">
    <location>
        <begin position="378"/>
        <end position="397"/>
    </location>
</feature>
<name>A0A7W8LB87_9BURK</name>
<feature type="transmembrane region" description="Helical" evidence="7">
    <location>
        <begin position="21"/>
        <end position="43"/>
    </location>
</feature>
<dbReference type="InterPro" id="IPR010290">
    <property type="entry name" value="TM_effector"/>
</dbReference>
<dbReference type="CDD" id="cd06173">
    <property type="entry name" value="MFS_MefA_like"/>
    <property type="match status" value="1"/>
</dbReference>
<keyword evidence="3" id="KW-1003">Cell membrane</keyword>
<sequence>MSSTKPQPDPGPLRYRPFRAIWMAMLAASLGAWVQNVGAAWLMTSLTTSPVMIALTQAATTMPAFLLGMPAGVLADSMDKRRLLLAAHCWMLVSSIFFYVLLMLDAIDPVRLLIFTFLLGSGSAVSVPAWQSSTAEAVPRSALLSAIALNGVAFNGARAVGPALAGAVIAGIGSYAVFALTTGLFAVAVTIFLLGYKPEKEQVVSKQERLVSAMCVGVRYVLGCGVLRGHLVRTFTFVVSASALWALLPIVAKNNPGLGGGGYGTMLGSMGAGAVAGGIALGRVRRFLALNTLVCGASVLFGITTLIAAHVQYSAPVYLSLLVGGAAWITFNSTVSSAFQATLPAWVRARALAVFLLTFQGSMALGALIWGVCADQFGVSKTLTAAALLMLAGPLLLRRHPVRMEAELMPPSTMMESQGGS</sequence>
<accession>A0A7W8LB87</accession>
<feature type="transmembrane region" description="Helical" evidence="7">
    <location>
        <begin position="288"/>
        <end position="311"/>
    </location>
</feature>
<dbReference type="SUPFAM" id="SSF103473">
    <property type="entry name" value="MFS general substrate transporter"/>
    <property type="match status" value="1"/>
</dbReference>
<keyword evidence="6 7" id="KW-0472">Membrane</keyword>
<dbReference type="Pfam" id="PF05977">
    <property type="entry name" value="MFS_3"/>
    <property type="match status" value="1"/>
</dbReference>
<organism evidence="9 10">
    <name type="scientific">Paraburkholderia youngii</name>
    <dbReference type="NCBI Taxonomy" id="2782701"/>
    <lineage>
        <taxon>Bacteria</taxon>
        <taxon>Pseudomonadati</taxon>
        <taxon>Pseudomonadota</taxon>
        <taxon>Betaproteobacteria</taxon>
        <taxon>Burkholderiales</taxon>
        <taxon>Burkholderiaceae</taxon>
        <taxon>Paraburkholderia</taxon>
    </lineage>
</organism>
<feature type="transmembrane region" description="Helical" evidence="7">
    <location>
        <begin position="263"/>
        <end position="281"/>
    </location>
</feature>
<dbReference type="AlphaFoldDB" id="A0A7W8LB87"/>
<evidence type="ECO:0000313" key="10">
    <source>
        <dbReference type="Proteomes" id="UP000592820"/>
    </source>
</evidence>
<protein>
    <submittedName>
        <fullName evidence="9">MFS family permease</fullName>
    </submittedName>
</protein>
<dbReference type="RefSeq" id="WP_184228007.1">
    <property type="nucleotide sequence ID" value="NZ_JACHDE010000015.1"/>
</dbReference>
<feature type="transmembrane region" description="Helical" evidence="7">
    <location>
        <begin position="351"/>
        <end position="372"/>
    </location>
</feature>
<dbReference type="GO" id="GO:0022857">
    <property type="term" value="F:transmembrane transporter activity"/>
    <property type="evidence" value="ECO:0007669"/>
    <property type="project" value="InterPro"/>
</dbReference>
<dbReference type="Gene3D" id="1.20.1250.20">
    <property type="entry name" value="MFS general substrate transporter like domains"/>
    <property type="match status" value="1"/>
</dbReference>
<feature type="transmembrane region" description="Helical" evidence="7">
    <location>
        <begin position="172"/>
        <end position="196"/>
    </location>
</feature>
<evidence type="ECO:0000256" key="3">
    <source>
        <dbReference type="ARBA" id="ARBA00022475"/>
    </source>
</evidence>
<feature type="transmembrane region" description="Helical" evidence="7">
    <location>
        <begin position="83"/>
        <end position="104"/>
    </location>
</feature>
<dbReference type="InterPro" id="IPR020846">
    <property type="entry name" value="MFS_dom"/>
</dbReference>
<gene>
    <name evidence="9" type="ORF">HDG41_005909</name>
</gene>
<reference evidence="9 10" key="1">
    <citation type="submission" date="2020-08" db="EMBL/GenBank/DDBJ databases">
        <title>Genomic Encyclopedia of Type Strains, Phase IV (KMG-V): Genome sequencing to study the core and pangenomes of soil and plant-associated prokaryotes.</title>
        <authorList>
            <person name="Whitman W."/>
        </authorList>
    </citation>
    <scope>NUCLEOTIDE SEQUENCE [LARGE SCALE GENOMIC DNA]</scope>
    <source>
        <strain evidence="9 10">JPY162</strain>
    </source>
</reference>
<evidence type="ECO:0000256" key="2">
    <source>
        <dbReference type="ARBA" id="ARBA00022448"/>
    </source>
</evidence>
<dbReference type="PANTHER" id="PTHR23513:SF11">
    <property type="entry name" value="STAPHYLOFERRIN A TRANSPORTER"/>
    <property type="match status" value="1"/>
</dbReference>
<dbReference type="EMBL" id="JACHDE010000015">
    <property type="protein sequence ID" value="MBB5403819.1"/>
    <property type="molecule type" value="Genomic_DNA"/>
</dbReference>
<comment type="subcellular location">
    <subcellularLocation>
        <location evidence="1">Cell membrane</location>
        <topology evidence="1">Multi-pass membrane protein</topology>
    </subcellularLocation>
</comment>
<feature type="transmembrane region" description="Helical" evidence="7">
    <location>
        <begin position="49"/>
        <end position="71"/>
    </location>
</feature>
<evidence type="ECO:0000256" key="5">
    <source>
        <dbReference type="ARBA" id="ARBA00022989"/>
    </source>
</evidence>
<evidence type="ECO:0000313" key="9">
    <source>
        <dbReference type="EMBL" id="MBB5403819.1"/>
    </source>
</evidence>
<evidence type="ECO:0000256" key="4">
    <source>
        <dbReference type="ARBA" id="ARBA00022692"/>
    </source>
</evidence>
<keyword evidence="4 7" id="KW-0812">Transmembrane</keyword>
<evidence type="ECO:0000256" key="6">
    <source>
        <dbReference type="ARBA" id="ARBA00023136"/>
    </source>
</evidence>
<keyword evidence="2" id="KW-0813">Transport</keyword>
<dbReference type="InterPro" id="IPR036259">
    <property type="entry name" value="MFS_trans_sf"/>
</dbReference>